<evidence type="ECO:0000256" key="6">
    <source>
        <dbReference type="ARBA" id="ARBA00023054"/>
    </source>
</evidence>
<evidence type="ECO:0000256" key="5">
    <source>
        <dbReference type="ARBA" id="ARBA00022840"/>
    </source>
</evidence>
<keyword evidence="8" id="KW-0472">Membrane</keyword>
<organism evidence="12 13">
    <name type="scientific">Chondrus crispus</name>
    <name type="common">Carrageen Irish moss</name>
    <name type="synonym">Polymorpha crispa</name>
    <dbReference type="NCBI Taxonomy" id="2769"/>
    <lineage>
        <taxon>Eukaryota</taxon>
        <taxon>Rhodophyta</taxon>
        <taxon>Florideophyceae</taxon>
        <taxon>Rhodymeniophycidae</taxon>
        <taxon>Gigartinales</taxon>
        <taxon>Gigartinaceae</taxon>
        <taxon>Chondrus</taxon>
    </lineage>
</organism>
<dbReference type="RefSeq" id="XP_005716765.1">
    <property type="nucleotide sequence ID" value="XM_005716708.1"/>
</dbReference>
<sequence>MFKNITGSNAAGKNNATSDESFSGTVDPTGLERAAKAARDLDSSPNAQASLALVREQEKTKQSEFEAKTAELRAYEAQQREKNIEVQAEQQRKTIEKQAEYARGQEHYRDKLERERQKDTLGMQMQAQRQMKEEERKKDEESVLRQEAIRRKTVEYETALRQQADSAKAKAEAEGRIEQERRNHDLIMQQKRLELRESRKTTLEGIRVATSSIGAGLSSFVSDREKVTTAVGGLSLAALGIYSARAGATVMGGYIGARLGKPSLVRETSRITPLSAVREPIATARKVYARFSSHNADRALDGVVLASPTKTRLQRIARATKNSRKHQAPFRNVLLSGPPGTGKTLFAKGLAKESGLEYAIFTGGDLAPLGSSAVTELHKMFDWAQTSRKGLLLFIDEADAFLRTRSSAAGATEDMRNALNAFLYRTGQPTTRFMLMMATNRPHEFDEAAADRVDDVIPFSLPGPEQRREMLNLFVNRLIRRPATPIKLLGDEPWDQFWDEAVGGTEHFSGREMEKLVIGWQAAGYGNPTAELAVDEARQVLRDHVHQKDMKESWALSQRQEGNRPPGYQGSRSVERTGADANRELYTAA</sequence>
<dbReference type="AlphaFoldDB" id="R7QHK1"/>
<dbReference type="InterPro" id="IPR003593">
    <property type="entry name" value="AAA+_ATPase"/>
</dbReference>
<evidence type="ECO:0000256" key="1">
    <source>
        <dbReference type="ARBA" id="ARBA00004273"/>
    </source>
</evidence>
<dbReference type="GO" id="GO:0005743">
    <property type="term" value="C:mitochondrial inner membrane"/>
    <property type="evidence" value="ECO:0007669"/>
    <property type="project" value="UniProtKB-SubCell"/>
</dbReference>
<keyword evidence="9" id="KW-1135">Mitochondrion nucleoid</keyword>
<keyword evidence="4" id="KW-0999">Mitochondrion inner membrane</keyword>
<dbReference type="Gene3D" id="3.40.50.300">
    <property type="entry name" value="P-loop containing nucleotide triphosphate hydrolases"/>
    <property type="match status" value="1"/>
</dbReference>
<dbReference type="GO" id="GO:0042645">
    <property type="term" value="C:mitochondrial nucleoid"/>
    <property type="evidence" value="ECO:0007669"/>
    <property type="project" value="UniProtKB-SubCell"/>
</dbReference>
<feature type="region of interest" description="Disordered" evidence="10">
    <location>
        <begin position="551"/>
        <end position="589"/>
    </location>
</feature>
<dbReference type="GO" id="GO:0008270">
    <property type="term" value="F:zinc ion binding"/>
    <property type="evidence" value="ECO:0007669"/>
    <property type="project" value="TreeGrafter"/>
</dbReference>
<dbReference type="PANTHER" id="PTHR23075:SF0">
    <property type="entry name" value="ATPASE FAMILY AAA DOMAIN-CONTAINING PROTEIN 3"/>
    <property type="match status" value="1"/>
</dbReference>
<dbReference type="GO" id="GO:0005524">
    <property type="term" value="F:ATP binding"/>
    <property type="evidence" value="ECO:0007669"/>
    <property type="project" value="UniProtKB-KW"/>
</dbReference>
<dbReference type="PhylomeDB" id="R7QHK1"/>
<dbReference type="KEGG" id="ccp:CHC_T00004941001"/>
<dbReference type="InterPro" id="IPR021911">
    <property type="entry name" value="ATAD3_N"/>
</dbReference>
<feature type="region of interest" description="Disordered" evidence="10">
    <location>
        <begin position="1"/>
        <end position="48"/>
    </location>
</feature>
<proteinExistence type="predicted"/>
<keyword evidence="6" id="KW-0175">Coiled coil</keyword>
<feature type="compositionally biased region" description="Basic and acidic residues" evidence="10">
    <location>
        <begin position="33"/>
        <end position="42"/>
    </location>
</feature>
<protein>
    <recommendedName>
        <fullName evidence="11">AAA+ ATPase domain-containing protein</fullName>
    </recommendedName>
</protein>
<feature type="region of interest" description="Disordered" evidence="10">
    <location>
        <begin position="97"/>
        <end position="144"/>
    </location>
</feature>
<evidence type="ECO:0000256" key="3">
    <source>
        <dbReference type="ARBA" id="ARBA00022741"/>
    </source>
</evidence>
<feature type="compositionally biased region" description="Basic and acidic residues" evidence="10">
    <location>
        <begin position="573"/>
        <end position="583"/>
    </location>
</feature>
<dbReference type="InterPro" id="IPR027417">
    <property type="entry name" value="P-loop_NTPase"/>
</dbReference>
<dbReference type="GO" id="GO:0016887">
    <property type="term" value="F:ATP hydrolysis activity"/>
    <property type="evidence" value="ECO:0007669"/>
    <property type="project" value="InterPro"/>
</dbReference>
<keyword evidence="13" id="KW-1185">Reference proteome</keyword>
<name>R7QHK1_CHOCR</name>
<dbReference type="Gramene" id="CDF36946">
    <property type="protein sequence ID" value="CDF36946"/>
    <property type="gene ID" value="CHC_T00004941001"/>
</dbReference>
<dbReference type="OMA" id="HKSITGG"/>
<dbReference type="OrthoDB" id="199596at2759"/>
<reference evidence="13" key="1">
    <citation type="journal article" date="2013" name="Proc. Natl. Acad. Sci. U.S.A.">
        <title>Genome structure and metabolic features in the red seaweed Chondrus crispus shed light on evolution of the Archaeplastida.</title>
        <authorList>
            <person name="Collen J."/>
            <person name="Porcel B."/>
            <person name="Carre W."/>
            <person name="Ball S.G."/>
            <person name="Chaparro C."/>
            <person name="Tonon T."/>
            <person name="Barbeyron T."/>
            <person name="Michel G."/>
            <person name="Noel B."/>
            <person name="Valentin K."/>
            <person name="Elias M."/>
            <person name="Artiguenave F."/>
            <person name="Arun A."/>
            <person name="Aury J.M."/>
            <person name="Barbosa-Neto J.F."/>
            <person name="Bothwell J.H."/>
            <person name="Bouget F.Y."/>
            <person name="Brillet L."/>
            <person name="Cabello-Hurtado F."/>
            <person name="Capella-Gutierrez S."/>
            <person name="Charrier B."/>
            <person name="Cladiere L."/>
            <person name="Cock J.M."/>
            <person name="Coelho S.M."/>
            <person name="Colleoni C."/>
            <person name="Czjzek M."/>
            <person name="Da Silva C."/>
            <person name="Delage L."/>
            <person name="Denoeud F."/>
            <person name="Deschamps P."/>
            <person name="Dittami S.M."/>
            <person name="Gabaldon T."/>
            <person name="Gachon C.M."/>
            <person name="Groisillier A."/>
            <person name="Herve C."/>
            <person name="Jabbari K."/>
            <person name="Katinka M."/>
            <person name="Kloareg B."/>
            <person name="Kowalczyk N."/>
            <person name="Labadie K."/>
            <person name="Leblanc C."/>
            <person name="Lopez P.J."/>
            <person name="McLachlan D.H."/>
            <person name="Meslet-Cladiere L."/>
            <person name="Moustafa A."/>
            <person name="Nehr Z."/>
            <person name="Nyvall Collen P."/>
            <person name="Panaud O."/>
            <person name="Partensky F."/>
            <person name="Poulain J."/>
            <person name="Rensing S.A."/>
            <person name="Rousvoal S."/>
            <person name="Samson G."/>
            <person name="Symeonidi A."/>
            <person name="Weissenbach J."/>
            <person name="Zambounis A."/>
            <person name="Wincker P."/>
            <person name="Boyen C."/>
        </authorList>
    </citation>
    <scope>NUCLEOTIDE SEQUENCE [LARGE SCALE GENOMIC DNA]</scope>
    <source>
        <strain evidence="13">cv. Stackhouse</strain>
    </source>
</reference>
<keyword evidence="3" id="KW-0547">Nucleotide-binding</keyword>
<evidence type="ECO:0000256" key="8">
    <source>
        <dbReference type="ARBA" id="ARBA00023136"/>
    </source>
</evidence>
<evidence type="ECO:0000256" key="7">
    <source>
        <dbReference type="ARBA" id="ARBA00023128"/>
    </source>
</evidence>
<dbReference type="InterPro" id="IPR003959">
    <property type="entry name" value="ATPase_AAA_core"/>
</dbReference>
<feature type="compositionally biased region" description="Basic and acidic residues" evidence="10">
    <location>
        <begin position="97"/>
        <end position="119"/>
    </location>
</feature>
<dbReference type="Proteomes" id="UP000012073">
    <property type="component" value="Unassembled WGS sequence"/>
</dbReference>
<gene>
    <name evidence="12" type="ORF">CHC_T00004941001</name>
</gene>
<evidence type="ECO:0000256" key="10">
    <source>
        <dbReference type="SAM" id="MobiDB-lite"/>
    </source>
</evidence>
<feature type="compositionally biased region" description="Polar residues" evidence="10">
    <location>
        <begin position="1"/>
        <end position="26"/>
    </location>
</feature>
<dbReference type="Pfam" id="PF00004">
    <property type="entry name" value="AAA"/>
    <property type="match status" value="1"/>
</dbReference>
<evidence type="ECO:0000256" key="9">
    <source>
        <dbReference type="ARBA" id="ARBA00023271"/>
    </source>
</evidence>
<evidence type="ECO:0000313" key="13">
    <source>
        <dbReference type="Proteomes" id="UP000012073"/>
    </source>
</evidence>
<dbReference type="SMART" id="SM00382">
    <property type="entry name" value="AAA"/>
    <property type="match status" value="1"/>
</dbReference>
<comment type="subcellular location">
    <subcellularLocation>
        <location evidence="1">Mitochondrion inner membrane</location>
    </subcellularLocation>
    <subcellularLocation>
        <location evidence="2">Mitochondrion matrix</location>
        <location evidence="2">Mitochondrion nucleoid</location>
    </subcellularLocation>
</comment>
<evidence type="ECO:0000256" key="4">
    <source>
        <dbReference type="ARBA" id="ARBA00022792"/>
    </source>
</evidence>
<dbReference type="EMBL" id="HG001808">
    <property type="protein sequence ID" value="CDF36946.1"/>
    <property type="molecule type" value="Genomic_DNA"/>
</dbReference>
<dbReference type="PANTHER" id="PTHR23075">
    <property type="entry name" value="PUTATIVE ATP-ASE"/>
    <property type="match status" value="1"/>
</dbReference>
<feature type="domain" description="AAA+ ATPase" evidence="11">
    <location>
        <begin position="329"/>
        <end position="463"/>
    </location>
</feature>
<dbReference type="SUPFAM" id="SSF52540">
    <property type="entry name" value="P-loop containing nucleoside triphosphate hydrolases"/>
    <property type="match status" value="1"/>
</dbReference>
<dbReference type="GO" id="GO:0007005">
    <property type="term" value="P:mitochondrion organization"/>
    <property type="evidence" value="ECO:0007669"/>
    <property type="project" value="TreeGrafter"/>
</dbReference>
<dbReference type="STRING" id="2769.R7QHK1"/>
<accession>R7QHK1</accession>
<keyword evidence="7" id="KW-0496">Mitochondrion</keyword>
<dbReference type="Pfam" id="PF12037">
    <property type="entry name" value="ATAD3_N"/>
    <property type="match status" value="1"/>
</dbReference>
<evidence type="ECO:0000259" key="11">
    <source>
        <dbReference type="SMART" id="SM00382"/>
    </source>
</evidence>
<feature type="compositionally biased region" description="Basic and acidic residues" evidence="10">
    <location>
        <begin position="130"/>
        <end position="144"/>
    </location>
</feature>
<evidence type="ECO:0000256" key="2">
    <source>
        <dbReference type="ARBA" id="ARBA00004436"/>
    </source>
</evidence>
<evidence type="ECO:0000313" key="12">
    <source>
        <dbReference type="EMBL" id="CDF36946.1"/>
    </source>
</evidence>
<keyword evidence="5" id="KW-0067">ATP-binding</keyword>
<dbReference type="GeneID" id="17324481"/>